<sequence length="306" mass="31951">MPRPASPRRPRRRAGGRGCYGAGVSAEPAEPAGTPAPTPAAAPAGPLAATPREIRVSAAVITDATGRLLLVRKAGTSAFMQPGGKPEPGESPAATLARELAEEVGLIVPAADLEPLGEFRAAAANEPGFVVVADVFRADIGDQIPVPDAEIDELRWVAHAGASEIEVAPLAAAYFLPPAPFTLDGSRIDGIASFYDEVNRVLMTGEDWTLGPSLDALDDLLYGGIGSLRGVQRPTIVLSHHRTVRAALGAPATRAFYLGKLARPDVYAVDRFRADLAALDAGDGPTYFDLVLAVFADHPDITLVLD</sequence>
<dbReference type="Gene3D" id="3.90.79.10">
    <property type="entry name" value="Nucleoside Triphosphate Pyrophosphohydrolase"/>
    <property type="match status" value="1"/>
</dbReference>
<dbReference type="InterPro" id="IPR035905">
    <property type="entry name" value="Barstar-like_sf"/>
</dbReference>
<dbReference type="PROSITE" id="PS51462">
    <property type="entry name" value="NUDIX"/>
    <property type="match status" value="1"/>
</dbReference>
<proteinExistence type="predicted"/>
<dbReference type="SUPFAM" id="SSF55811">
    <property type="entry name" value="Nudix"/>
    <property type="match status" value="1"/>
</dbReference>
<evidence type="ECO:0000313" key="6">
    <source>
        <dbReference type="Proteomes" id="UP000740605"/>
    </source>
</evidence>
<evidence type="ECO:0000259" key="4">
    <source>
        <dbReference type="PROSITE" id="PS51462"/>
    </source>
</evidence>
<reference evidence="5 6" key="1">
    <citation type="submission" date="2021-03" db="EMBL/GenBank/DDBJ databases">
        <title>Microbacterium pauli sp. nov., isolated from microfiltered milk.</title>
        <authorList>
            <person name="Bellassi P."/>
            <person name="Fontana A."/>
            <person name="Callegari M.L."/>
            <person name="Lorenzo M."/>
            <person name="Cappa F."/>
        </authorList>
    </citation>
    <scope>NUCLEOTIDE SEQUENCE [LARGE SCALE GENOMIC DNA]</scope>
    <source>
        <strain evidence="5 6">DSM 18909</strain>
    </source>
</reference>
<dbReference type="InterPro" id="IPR015797">
    <property type="entry name" value="NUDIX_hydrolase-like_dom_sf"/>
</dbReference>
<keyword evidence="2" id="KW-0378">Hydrolase</keyword>
<dbReference type="PANTHER" id="PTHR43046:SF2">
    <property type="entry name" value="8-OXO-DGTP DIPHOSPHATASE-RELATED"/>
    <property type="match status" value="1"/>
</dbReference>
<name>A0ABS5XTV6_9MICO</name>
<gene>
    <name evidence="5" type="ORF">J0P97_07835</name>
</gene>
<protein>
    <submittedName>
        <fullName evidence="5">NUDIX domain-containing protein</fullName>
    </submittedName>
</protein>
<dbReference type="PROSITE" id="PS00893">
    <property type="entry name" value="NUDIX_BOX"/>
    <property type="match status" value="1"/>
</dbReference>
<comment type="caution">
    <text evidence="5">The sequence shown here is derived from an EMBL/GenBank/DDBJ whole genome shotgun (WGS) entry which is preliminary data.</text>
</comment>
<feature type="domain" description="Nudix hydrolase" evidence="4">
    <location>
        <begin position="51"/>
        <end position="184"/>
    </location>
</feature>
<organism evidence="5 6">
    <name type="scientific">Microbacterium flavum</name>
    <dbReference type="NCBI Taxonomy" id="415216"/>
    <lineage>
        <taxon>Bacteria</taxon>
        <taxon>Bacillati</taxon>
        <taxon>Actinomycetota</taxon>
        <taxon>Actinomycetes</taxon>
        <taxon>Micrococcales</taxon>
        <taxon>Microbacteriaceae</taxon>
        <taxon>Microbacterium</taxon>
    </lineage>
</organism>
<dbReference type="CDD" id="cd04690">
    <property type="entry name" value="NUDIX_Hydrolase"/>
    <property type="match status" value="1"/>
</dbReference>
<evidence type="ECO:0000256" key="1">
    <source>
        <dbReference type="ARBA" id="ARBA00001946"/>
    </source>
</evidence>
<comment type="cofactor">
    <cofactor evidence="1">
        <name>Mg(2+)</name>
        <dbReference type="ChEBI" id="CHEBI:18420"/>
    </cofactor>
</comment>
<keyword evidence="6" id="KW-1185">Reference proteome</keyword>
<dbReference type="InterPro" id="IPR020084">
    <property type="entry name" value="NUDIX_hydrolase_CS"/>
</dbReference>
<accession>A0ABS5XTV6</accession>
<feature type="region of interest" description="Disordered" evidence="3">
    <location>
        <begin position="1"/>
        <end position="46"/>
    </location>
</feature>
<dbReference type="EMBL" id="JAFLHG010000006">
    <property type="protein sequence ID" value="MBT8797978.1"/>
    <property type="molecule type" value="Genomic_DNA"/>
</dbReference>
<feature type="compositionally biased region" description="Basic residues" evidence="3">
    <location>
        <begin position="1"/>
        <end position="15"/>
    </location>
</feature>
<dbReference type="SUPFAM" id="SSF52038">
    <property type="entry name" value="Barstar-related"/>
    <property type="match status" value="1"/>
</dbReference>
<evidence type="ECO:0000313" key="5">
    <source>
        <dbReference type="EMBL" id="MBT8797978.1"/>
    </source>
</evidence>
<dbReference type="Pfam" id="PF00293">
    <property type="entry name" value="NUDIX"/>
    <property type="match status" value="1"/>
</dbReference>
<feature type="compositionally biased region" description="Low complexity" evidence="3">
    <location>
        <begin position="22"/>
        <end position="33"/>
    </location>
</feature>
<dbReference type="PANTHER" id="PTHR43046">
    <property type="entry name" value="GDP-MANNOSE MANNOSYL HYDROLASE"/>
    <property type="match status" value="1"/>
</dbReference>
<dbReference type="Proteomes" id="UP000740605">
    <property type="component" value="Unassembled WGS sequence"/>
</dbReference>
<evidence type="ECO:0000256" key="2">
    <source>
        <dbReference type="ARBA" id="ARBA00022801"/>
    </source>
</evidence>
<dbReference type="InterPro" id="IPR000086">
    <property type="entry name" value="NUDIX_hydrolase_dom"/>
</dbReference>
<evidence type="ECO:0000256" key="3">
    <source>
        <dbReference type="SAM" id="MobiDB-lite"/>
    </source>
</evidence>